<evidence type="ECO:0000313" key="1">
    <source>
        <dbReference type="EMBL" id="PON49633.1"/>
    </source>
</evidence>
<sequence length="40" mass="4268">PSISAVGITAAPGKPLLSPILESTGRMRKMGMRTWTSRIV</sequence>
<gene>
    <name evidence="1" type="ORF">TorRG33x02_316830</name>
</gene>
<dbReference type="EMBL" id="JXTC01000498">
    <property type="protein sequence ID" value="PON49633.1"/>
    <property type="molecule type" value="Genomic_DNA"/>
</dbReference>
<comment type="caution">
    <text evidence="1">The sequence shown here is derived from an EMBL/GenBank/DDBJ whole genome shotgun (WGS) entry which is preliminary data.</text>
</comment>
<dbReference type="AlphaFoldDB" id="A0A2P5BLL1"/>
<dbReference type="Proteomes" id="UP000237000">
    <property type="component" value="Unassembled WGS sequence"/>
</dbReference>
<evidence type="ECO:0000313" key="2">
    <source>
        <dbReference type="Proteomes" id="UP000237000"/>
    </source>
</evidence>
<protein>
    <submittedName>
        <fullName evidence="1">Uncharacterized protein</fullName>
    </submittedName>
</protein>
<organism evidence="1 2">
    <name type="scientific">Trema orientale</name>
    <name type="common">Charcoal tree</name>
    <name type="synonym">Celtis orientalis</name>
    <dbReference type="NCBI Taxonomy" id="63057"/>
    <lineage>
        <taxon>Eukaryota</taxon>
        <taxon>Viridiplantae</taxon>
        <taxon>Streptophyta</taxon>
        <taxon>Embryophyta</taxon>
        <taxon>Tracheophyta</taxon>
        <taxon>Spermatophyta</taxon>
        <taxon>Magnoliopsida</taxon>
        <taxon>eudicotyledons</taxon>
        <taxon>Gunneridae</taxon>
        <taxon>Pentapetalae</taxon>
        <taxon>rosids</taxon>
        <taxon>fabids</taxon>
        <taxon>Rosales</taxon>
        <taxon>Cannabaceae</taxon>
        <taxon>Trema</taxon>
    </lineage>
</organism>
<reference evidence="2" key="1">
    <citation type="submission" date="2016-06" db="EMBL/GenBank/DDBJ databases">
        <title>Parallel loss of symbiosis genes in relatives of nitrogen-fixing non-legume Parasponia.</title>
        <authorList>
            <person name="Van Velzen R."/>
            <person name="Holmer R."/>
            <person name="Bu F."/>
            <person name="Rutten L."/>
            <person name="Van Zeijl A."/>
            <person name="Liu W."/>
            <person name="Santuari L."/>
            <person name="Cao Q."/>
            <person name="Sharma T."/>
            <person name="Shen D."/>
            <person name="Roswanjaya Y."/>
            <person name="Wardhani T."/>
            <person name="Kalhor M.S."/>
            <person name="Jansen J."/>
            <person name="Van den Hoogen J."/>
            <person name="Gungor B."/>
            <person name="Hartog M."/>
            <person name="Hontelez J."/>
            <person name="Verver J."/>
            <person name="Yang W.-C."/>
            <person name="Schijlen E."/>
            <person name="Repin R."/>
            <person name="Schilthuizen M."/>
            <person name="Schranz E."/>
            <person name="Heidstra R."/>
            <person name="Miyata K."/>
            <person name="Fedorova E."/>
            <person name="Kohlen W."/>
            <person name="Bisseling T."/>
            <person name="Smit S."/>
            <person name="Geurts R."/>
        </authorList>
    </citation>
    <scope>NUCLEOTIDE SEQUENCE [LARGE SCALE GENOMIC DNA]</scope>
    <source>
        <strain evidence="2">cv. RG33-2</strain>
    </source>
</reference>
<keyword evidence="2" id="KW-1185">Reference proteome</keyword>
<dbReference type="InParanoid" id="A0A2P5BLL1"/>
<name>A0A2P5BLL1_TREOI</name>
<dbReference type="OrthoDB" id="10393828at2759"/>
<proteinExistence type="predicted"/>
<feature type="non-terminal residue" evidence="1">
    <location>
        <position position="1"/>
    </location>
</feature>
<accession>A0A2P5BLL1</accession>